<evidence type="ECO:0000313" key="8">
    <source>
        <dbReference type="EMBL" id="KIK44036.1"/>
    </source>
</evidence>
<sequence>STSIVMILLPEVQQKTRAEIDSVARNDRLPAFANRDTLPYIEAIIHETMRWRSPLPLGSTSLL</sequence>
<evidence type="ECO:0008006" key="10">
    <source>
        <dbReference type="Google" id="ProtNLM"/>
    </source>
</evidence>
<dbReference type="Gene3D" id="1.10.630.10">
    <property type="entry name" value="Cytochrome P450"/>
    <property type="match status" value="1"/>
</dbReference>
<keyword evidence="5" id="KW-0560">Oxidoreductase</keyword>
<keyword evidence="3" id="KW-0349">Heme</keyword>
<dbReference type="PANTHER" id="PTHR46300:SF7">
    <property type="entry name" value="P450, PUTATIVE (EUROFUNG)-RELATED"/>
    <property type="match status" value="1"/>
</dbReference>
<dbReference type="EMBL" id="KN835199">
    <property type="protein sequence ID" value="KIK44036.1"/>
    <property type="molecule type" value="Genomic_DNA"/>
</dbReference>
<evidence type="ECO:0000256" key="4">
    <source>
        <dbReference type="ARBA" id="ARBA00022723"/>
    </source>
</evidence>
<evidence type="ECO:0000256" key="5">
    <source>
        <dbReference type="ARBA" id="ARBA00023002"/>
    </source>
</evidence>
<evidence type="ECO:0000256" key="2">
    <source>
        <dbReference type="ARBA" id="ARBA00010617"/>
    </source>
</evidence>
<dbReference type="Proteomes" id="UP000054485">
    <property type="component" value="Unassembled WGS sequence"/>
</dbReference>
<feature type="non-terminal residue" evidence="8">
    <location>
        <position position="1"/>
    </location>
</feature>
<dbReference type="GO" id="GO:0005506">
    <property type="term" value="F:iron ion binding"/>
    <property type="evidence" value="ECO:0007669"/>
    <property type="project" value="InterPro"/>
</dbReference>
<reference evidence="9" key="2">
    <citation type="submission" date="2015-01" db="EMBL/GenBank/DDBJ databases">
        <title>Evolutionary Origins and Diversification of the Mycorrhizal Mutualists.</title>
        <authorList>
            <consortium name="DOE Joint Genome Institute"/>
            <consortium name="Mycorrhizal Genomics Consortium"/>
            <person name="Kohler A."/>
            <person name="Kuo A."/>
            <person name="Nagy L.G."/>
            <person name="Floudas D."/>
            <person name="Copeland A."/>
            <person name="Barry K.W."/>
            <person name="Cichocki N."/>
            <person name="Veneault-Fourrey C."/>
            <person name="LaButti K."/>
            <person name="Lindquist E.A."/>
            <person name="Lipzen A."/>
            <person name="Lundell T."/>
            <person name="Morin E."/>
            <person name="Murat C."/>
            <person name="Riley R."/>
            <person name="Ohm R."/>
            <person name="Sun H."/>
            <person name="Tunlid A."/>
            <person name="Henrissat B."/>
            <person name="Grigoriev I.V."/>
            <person name="Hibbett D.S."/>
            <person name="Martin F."/>
        </authorList>
    </citation>
    <scope>NUCLEOTIDE SEQUENCE [LARGE SCALE GENOMIC DNA]</scope>
    <source>
        <strain evidence="9">UH-Slu-Lm8-n1</strain>
    </source>
</reference>
<name>A0A0D0AQP6_9AGAM</name>
<dbReference type="GO" id="GO:0004497">
    <property type="term" value="F:monooxygenase activity"/>
    <property type="evidence" value="ECO:0007669"/>
    <property type="project" value="UniProtKB-KW"/>
</dbReference>
<dbReference type="InParanoid" id="A0A0D0AQP6"/>
<dbReference type="Pfam" id="PF00067">
    <property type="entry name" value="p450"/>
    <property type="match status" value="1"/>
</dbReference>
<keyword evidence="4" id="KW-0479">Metal-binding</keyword>
<dbReference type="GO" id="GO:0020037">
    <property type="term" value="F:heme binding"/>
    <property type="evidence" value="ECO:0007669"/>
    <property type="project" value="InterPro"/>
</dbReference>
<evidence type="ECO:0000256" key="3">
    <source>
        <dbReference type="ARBA" id="ARBA00022617"/>
    </source>
</evidence>
<evidence type="ECO:0000256" key="1">
    <source>
        <dbReference type="ARBA" id="ARBA00001971"/>
    </source>
</evidence>
<dbReference type="PANTHER" id="PTHR46300">
    <property type="entry name" value="P450, PUTATIVE (EUROFUNG)-RELATED-RELATED"/>
    <property type="match status" value="1"/>
</dbReference>
<evidence type="ECO:0000256" key="6">
    <source>
        <dbReference type="ARBA" id="ARBA00023004"/>
    </source>
</evidence>
<dbReference type="InterPro" id="IPR036396">
    <property type="entry name" value="Cyt_P450_sf"/>
</dbReference>
<keyword evidence="6" id="KW-0408">Iron</keyword>
<keyword evidence="7" id="KW-0503">Monooxygenase</keyword>
<dbReference type="OrthoDB" id="2789670at2759"/>
<reference evidence="8 9" key="1">
    <citation type="submission" date="2014-04" db="EMBL/GenBank/DDBJ databases">
        <authorList>
            <consortium name="DOE Joint Genome Institute"/>
            <person name="Kuo A."/>
            <person name="Ruytinx J."/>
            <person name="Rineau F."/>
            <person name="Colpaert J."/>
            <person name="Kohler A."/>
            <person name="Nagy L.G."/>
            <person name="Floudas D."/>
            <person name="Copeland A."/>
            <person name="Barry K.W."/>
            <person name="Cichocki N."/>
            <person name="Veneault-Fourrey C."/>
            <person name="LaButti K."/>
            <person name="Lindquist E.A."/>
            <person name="Lipzen A."/>
            <person name="Lundell T."/>
            <person name="Morin E."/>
            <person name="Murat C."/>
            <person name="Sun H."/>
            <person name="Tunlid A."/>
            <person name="Henrissat B."/>
            <person name="Grigoriev I.V."/>
            <person name="Hibbett D.S."/>
            <person name="Martin F."/>
            <person name="Nordberg H.P."/>
            <person name="Cantor M.N."/>
            <person name="Hua S.X."/>
        </authorList>
    </citation>
    <scope>NUCLEOTIDE SEQUENCE [LARGE SCALE GENOMIC DNA]</scope>
    <source>
        <strain evidence="8 9">UH-Slu-Lm8-n1</strain>
    </source>
</reference>
<dbReference type="HOGENOM" id="CLU_2892283_0_0_1"/>
<comment type="cofactor">
    <cofactor evidence="1">
        <name>heme</name>
        <dbReference type="ChEBI" id="CHEBI:30413"/>
    </cofactor>
</comment>
<comment type="similarity">
    <text evidence="2">Belongs to the cytochrome P450 family.</text>
</comment>
<dbReference type="InterPro" id="IPR050364">
    <property type="entry name" value="Cytochrome_P450_fung"/>
</dbReference>
<organism evidence="8 9">
    <name type="scientific">Suillus luteus UH-Slu-Lm8-n1</name>
    <dbReference type="NCBI Taxonomy" id="930992"/>
    <lineage>
        <taxon>Eukaryota</taxon>
        <taxon>Fungi</taxon>
        <taxon>Dikarya</taxon>
        <taxon>Basidiomycota</taxon>
        <taxon>Agaricomycotina</taxon>
        <taxon>Agaricomycetes</taxon>
        <taxon>Agaricomycetidae</taxon>
        <taxon>Boletales</taxon>
        <taxon>Suillineae</taxon>
        <taxon>Suillaceae</taxon>
        <taxon>Suillus</taxon>
    </lineage>
</organism>
<dbReference type="AlphaFoldDB" id="A0A0D0AQP6"/>
<dbReference type="InterPro" id="IPR001128">
    <property type="entry name" value="Cyt_P450"/>
</dbReference>
<evidence type="ECO:0000313" key="9">
    <source>
        <dbReference type="Proteomes" id="UP000054485"/>
    </source>
</evidence>
<proteinExistence type="inferred from homology"/>
<dbReference type="GO" id="GO:0016705">
    <property type="term" value="F:oxidoreductase activity, acting on paired donors, with incorporation or reduction of molecular oxygen"/>
    <property type="evidence" value="ECO:0007669"/>
    <property type="project" value="InterPro"/>
</dbReference>
<protein>
    <recommendedName>
        <fullName evidence="10">Cytochrome P450</fullName>
    </recommendedName>
</protein>
<gene>
    <name evidence="8" type="ORF">CY34DRAFT_80712</name>
</gene>
<evidence type="ECO:0000256" key="7">
    <source>
        <dbReference type="ARBA" id="ARBA00023033"/>
    </source>
</evidence>
<dbReference type="STRING" id="930992.A0A0D0AQP6"/>
<dbReference type="SUPFAM" id="SSF48264">
    <property type="entry name" value="Cytochrome P450"/>
    <property type="match status" value="1"/>
</dbReference>
<keyword evidence="9" id="KW-1185">Reference proteome</keyword>
<accession>A0A0D0AQP6</accession>